<dbReference type="EMBL" id="JBHUCZ010000001">
    <property type="protein sequence ID" value="MFD1566671.1"/>
    <property type="molecule type" value="Genomic_DNA"/>
</dbReference>
<dbReference type="SUPFAM" id="SSF49299">
    <property type="entry name" value="PKD domain"/>
    <property type="match status" value="9"/>
</dbReference>
<dbReference type="AlphaFoldDB" id="A0ABD6BNX3"/>
<dbReference type="PANTHER" id="PTHR46182">
    <property type="entry name" value="FI19480P1"/>
    <property type="match status" value="1"/>
</dbReference>
<keyword evidence="2" id="KW-0472">Membrane</keyword>
<gene>
    <name evidence="4" type="ORF">ACFSAU_04130</name>
</gene>
<feature type="region of interest" description="Disordered" evidence="1">
    <location>
        <begin position="382"/>
        <end position="416"/>
    </location>
</feature>
<feature type="domain" description="PKD" evidence="3">
    <location>
        <begin position="649"/>
        <end position="729"/>
    </location>
</feature>
<dbReference type="InterPro" id="IPR035986">
    <property type="entry name" value="PKD_dom_sf"/>
</dbReference>
<dbReference type="CDD" id="cd00146">
    <property type="entry name" value="PKD"/>
    <property type="match status" value="5"/>
</dbReference>
<accession>A0ABD6BNX3</accession>
<evidence type="ECO:0000313" key="5">
    <source>
        <dbReference type="Proteomes" id="UP001597139"/>
    </source>
</evidence>
<evidence type="ECO:0000256" key="2">
    <source>
        <dbReference type="SAM" id="Phobius"/>
    </source>
</evidence>
<feature type="domain" description="PKD" evidence="3">
    <location>
        <begin position="293"/>
        <end position="382"/>
    </location>
</feature>
<feature type="region of interest" description="Disordered" evidence="1">
    <location>
        <begin position="197"/>
        <end position="228"/>
    </location>
</feature>
<dbReference type="InterPro" id="IPR013783">
    <property type="entry name" value="Ig-like_fold"/>
</dbReference>
<feature type="compositionally biased region" description="Polar residues" evidence="1">
    <location>
        <begin position="26"/>
        <end position="40"/>
    </location>
</feature>
<feature type="transmembrane region" description="Helical" evidence="2">
    <location>
        <begin position="943"/>
        <end position="964"/>
    </location>
</feature>
<organism evidence="4 5">
    <name type="scientific">Halolamina litorea</name>
    <dbReference type="NCBI Taxonomy" id="1515593"/>
    <lineage>
        <taxon>Archaea</taxon>
        <taxon>Methanobacteriati</taxon>
        <taxon>Methanobacteriota</taxon>
        <taxon>Stenosarchaea group</taxon>
        <taxon>Halobacteria</taxon>
        <taxon>Halobacteriales</taxon>
        <taxon>Haloferacaceae</taxon>
    </lineage>
</organism>
<feature type="compositionally biased region" description="Low complexity" evidence="1">
    <location>
        <begin position="295"/>
        <end position="306"/>
    </location>
</feature>
<dbReference type="PANTHER" id="PTHR46182:SF2">
    <property type="entry name" value="FI19480P1"/>
    <property type="match status" value="1"/>
</dbReference>
<evidence type="ECO:0000259" key="3">
    <source>
        <dbReference type="PROSITE" id="PS50093"/>
    </source>
</evidence>
<dbReference type="RefSeq" id="WP_267645965.1">
    <property type="nucleotide sequence ID" value="NZ_JANHGR010000001.1"/>
</dbReference>
<feature type="region of interest" description="Disordered" evidence="1">
    <location>
        <begin position="9"/>
        <end position="45"/>
    </location>
</feature>
<dbReference type="Pfam" id="PF18911">
    <property type="entry name" value="PKD_4"/>
    <property type="match status" value="8"/>
</dbReference>
<feature type="domain" description="PKD" evidence="3">
    <location>
        <begin position="200"/>
        <end position="288"/>
    </location>
</feature>
<evidence type="ECO:0000313" key="4">
    <source>
        <dbReference type="EMBL" id="MFD1566671.1"/>
    </source>
</evidence>
<dbReference type="InterPro" id="IPR003961">
    <property type="entry name" value="FN3_dom"/>
</dbReference>
<feature type="domain" description="PKD" evidence="3">
    <location>
        <begin position="14"/>
        <end position="102"/>
    </location>
</feature>
<dbReference type="SMART" id="SM00089">
    <property type="entry name" value="PKD"/>
    <property type="match status" value="9"/>
</dbReference>
<evidence type="ECO:0000256" key="1">
    <source>
        <dbReference type="SAM" id="MobiDB-lite"/>
    </source>
</evidence>
<dbReference type="SMART" id="SM00060">
    <property type="entry name" value="FN3"/>
    <property type="match status" value="6"/>
</dbReference>
<reference evidence="4 5" key="1">
    <citation type="journal article" date="2019" name="Int. J. Syst. Evol. Microbiol.">
        <title>The Global Catalogue of Microorganisms (GCM) 10K type strain sequencing project: providing services to taxonomists for standard genome sequencing and annotation.</title>
        <authorList>
            <consortium name="The Broad Institute Genomics Platform"/>
            <consortium name="The Broad Institute Genome Sequencing Center for Infectious Disease"/>
            <person name="Wu L."/>
            <person name="Ma J."/>
        </authorList>
    </citation>
    <scope>NUCLEOTIDE SEQUENCE [LARGE SCALE GENOMIC DNA]</scope>
    <source>
        <strain evidence="4 5">CGMCC 1.12859</strain>
    </source>
</reference>
<dbReference type="Proteomes" id="UP001597139">
    <property type="component" value="Unassembled WGS sequence"/>
</dbReference>
<feature type="domain" description="PKD" evidence="3">
    <location>
        <begin position="386"/>
        <end position="481"/>
    </location>
</feature>
<dbReference type="InterPro" id="IPR029865">
    <property type="entry name" value="KIAA0319-like"/>
</dbReference>
<dbReference type="InterPro" id="IPR022409">
    <property type="entry name" value="PKD/Chitinase_dom"/>
</dbReference>
<name>A0ABD6BNX3_9EURY</name>
<feature type="compositionally biased region" description="Low complexity" evidence="1">
    <location>
        <begin position="202"/>
        <end position="213"/>
    </location>
</feature>
<feature type="compositionally biased region" description="Polar residues" evidence="1">
    <location>
        <begin position="392"/>
        <end position="413"/>
    </location>
</feature>
<sequence length="967" mass="102993">MVSFVPVALGASPPSASLSYSPTTPNPDETVTLDASGSTDSDGDIVEYEWDTDGDGYYGDYDDASDGQTARISFDEGGTYTVGVRVSDSEGNTDTERVRITVDNPAPDPSFTFSPSTPNPDDTITLDASGSSDADGSIVKYEWDTDGDGYYDDYDDAPSGQTTQVSFGEGGTYTVGLRVTDNGGKSREITKRITVDNPAPEPSFTFSPSTPNPDDTITLDASDSSDSDGRIVEYEWDTDGDGYYDDYDDAPSGQTTQVSFGEGGTYTVGLRVTDNGGKSREITKRITVDNPAPEPSFTFSPSTPNPDDTITLDASGSSDSDGSIVEYEWDTDGDGYYDDYDDAPSGQTTQVSFGEGGTYTVGLRVTDNGGKSREITKRITVENPPPEPAFTFSPSTPNPDDTITLDASSSSDPDGSIVEYEWDTDGDGNYGDYDDAADGQTTQVSFDEEGTYTVGLRVTDNGDVERTTTRQITVENPAPNASFVVAESDSEGLSVALDAASSSDPDGSIVEYDWYVEGAREATGSSVTLDFPRKGAYEVRLTVTDNGGKTASVTRTVGVSEPPTPRITFEPGQTVGTGQEIRLSGTESSDPDGRVSAYRWAIGGGDTAQGSEITRSFRRPGEYDVTLTVRDETGQERSATRTVVVREPPTASWQFSPDDPIDEETITFTASSEDDIETFRWDFDGDGEFDATGPEVEHAYSDGETKDVTLVAVDQFGVATRVEKQVPVEEVKPSASFEWRPDKPRSGQDVVLTGSTDADDATIEWDFDNDGEFDASGERVTTAFDENGKQVVVMRVTGPNGDTAETSRVVTIQQSASFELTSEQRTITTGDEAVIRFTASNELADVPIRVRLDIDLPGSGAGISGVSGAELASSSATTFVDIEPGGEDSLNLRVQFNSPGEYNLTGTAVYYIGTGENESRRTTTIGPVRVTAVSPDAAVQTGVVSPGFGVGTGLIALLLSLLLLRRD</sequence>
<dbReference type="Gene3D" id="2.60.40.10">
    <property type="entry name" value="Immunoglobulins"/>
    <property type="match status" value="9"/>
</dbReference>
<keyword evidence="2" id="KW-1133">Transmembrane helix</keyword>
<keyword evidence="5" id="KW-1185">Reference proteome</keyword>
<keyword evidence="2" id="KW-0812">Transmembrane</keyword>
<feature type="domain" description="PKD" evidence="3">
    <location>
        <begin position="478"/>
        <end position="566"/>
    </location>
</feature>
<protein>
    <submittedName>
        <fullName evidence="4">PKD domain-containing protein</fullName>
    </submittedName>
</protein>
<feature type="compositionally biased region" description="Low complexity" evidence="1">
    <location>
        <begin position="9"/>
        <end position="23"/>
    </location>
</feature>
<comment type="caution">
    <text evidence="4">The sequence shown here is derived from an EMBL/GenBank/DDBJ whole genome shotgun (WGS) entry which is preliminary data.</text>
</comment>
<dbReference type="PROSITE" id="PS50093">
    <property type="entry name" value="PKD"/>
    <property type="match status" value="7"/>
</dbReference>
<feature type="domain" description="PKD" evidence="3">
    <location>
        <begin position="564"/>
        <end position="652"/>
    </location>
</feature>
<feature type="region of interest" description="Disordered" evidence="1">
    <location>
        <begin position="290"/>
        <end position="323"/>
    </location>
</feature>
<dbReference type="InterPro" id="IPR000601">
    <property type="entry name" value="PKD_dom"/>
</dbReference>
<proteinExistence type="predicted"/>